<name>A0A285HFV6_9ACTN</name>
<gene>
    <name evidence="1" type="ORF">SAMN05421748_104284</name>
</gene>
<evidence type="ECO:0000313" key="1">
    <source>
        <dbReference type="EMBL" id="SNY34473.1"/>
    </source>
</evidence>
<organism evidence="1 2">
    <name type="scientific">Paractinoplanes atraurantiacus</name>
    <dbReference type="NCBI Taxonomy" id="1036182"/>
    <lineage>
        <taxon>Bacteria</taxon>
        <taxon>Bacillati</taxon>
        <taxon>Actinomycetota</taxon>
        <taxon>Actinomycetes</taxon>
        <taxon>Micromonosporales</taxon>
        <taxon>Micromonosporaceae</taxon>
        <taxon>Paractinoplanes</taxon>
    </lineage>
</organism>
<dbReference type="EMBL" id="OBDY01000004">
    <property type="protein sequence ID" value="SNY34473.1"/>
    <property type="molecule type" value="Genomic_DNA"/>
</dbReference>
<keyword evidence="2" id="KW-1185">Reference proteome</keyword>
<sequence>MWFKVKTRRWRGASTRLPEADRLDARAQVRRAPWWLGAAGYRREGDPSDFYTALASAWARAGGDSRQWLPSDWDWKRMELEDAYGWEFRIREIVRELIGRSIRTGHPYQAEFHHYRVTALARARGEETYLIIGTENVADPRVFAIILNAVPGVEHDSWLPEPSEVVGVHPGPGEVVWSTVLPLNVVAELLDAAPDED</sequence>
<dbReference type="AlphaFoldDB" id="A0A285HFV6"/>
<dbReference type="Proteomes" id="UP000219612">
    <property type="component" value="Unassembled WGS sequence"/>
</dbReference>
<protein>
    <submittedName>
        <fullName evidence="1">Uncharacterized protein</fullName>
    </submittedName>
</protein>
<reference evidence="1 2" key="1">
    <citation type="submission" date="2017-09" db="EMBL/GenBank/DDBJ databases">
        <authorList>
            <person name="Ehlers B."/>
            <person name="Leendertz F.H."/>
        </authorList>
    </citation>
    <scope>NUCLEOTIDE SEQUENCE [LARGE SCALE GENOMIC DNA]</scope>
    <source>
        <strain evidence="1 2">CGMCC 4.6857</strain>
    </source>
</reference>
<evidence type="ECO:0000313" key="2">
    <source>
        <dbReference type="Proteomes" id="UP000219612"/>
    </source>
</evidence>
<accession>A0A285HFV6</accession>
<proteinExistence type="predicted"/>